<dbReference type="Proteomes" id="UP000290545">
    <property type="component" value="Unassembled WGS sequence"/>
</dbReference>
<sequence>MKRTILLIAITVCGRLFAQQSYSYLVEAEQFQVKGGWITESSGSCLGTSMLRVIGGSTAAADAFTMISVKAKGNYTVWVRSADYREKQGTRLFRLLVDEQPMEEAGKHGVEGFAWEKVGNVKLDAKEVLLRLKDTRKNFCRCDAVLLTSDAELDPNKKLVPGKITPAEIAAYRVKPVDIKLSSSVATAVTLPLVLAPEAPVIAEAGNDKVRIRFVKGGVAGNSIAAKTEFYINGSWKSPYPFYEDHKLYLLSSQKPALGFGAFYPGWNGSKAISYFMHDGKRMEVQEADDLLNPFMAGELSEAIPVEVIRVEKNKLEVKYLTRDGSIITGVWTVVPGASHVAVRLKCKAAKSGYYSMALAAFQGMAPERVSNILLPPMFQYKRLSPKPVMLVSAMMQQPLAIAETKVDSSPFSVFISGDTASFPLEWGSAGDAPMGFAIKNEQNMIQPVAFAPLLGQKDSKLNAGQVIEKDFVIGAIPAGWNDALEYISEKVYKVKDYRSQRQTSLTQAIFNIVDLLKNDDASGWSKELKGFYDIEGNPETAPTVVHCAPLALVATAVVSRDEDFYLQRSLPTIEYTLSRSGYRWATDIVPSGFNNTRKSLALDPFYSQFSTAYYEGLYRLLGEANPWLKEIGLPNGHSRGINGYAVTLPSWGQELEAYKLTGERKFLDAAKKGADGFLVSRVYSNLATPLGKAHFYNATMYAYWWDLLDLYEITNDDKYLKAAEVSAFHTIAGIRSVPQVKDSLQVIHPGNSFTGNTTLWWKGDKKYRLGFPRIPGDAPEKQVPQSLVSPVGLGFEQPFTYFDPGKTVRPVYMSSWAPHLLRLYQYTHRNIFLAYARNAVIGRFGNYPGYYATGFSDINMSDSFPYKGPDISSIYYHHIPPHLAFCSDFLVTEAIQRSEGKLSFPYVKQDGFVWFTNRIYGGGWGRMYNDKQVRLWMKKDLVSVDTPEINYITAISDSRFWVVLLSESVNNIPVKLHLSPETGVPASVTAALFSQGKNKSADLKMQGHALSVQLDAKGYAAVSFPLEQQSKKLEPIPPPVAAGMKIFDMGEPWGKVFLFRIRSPFGWDSIYGFAETAPIKGAAVSVSCNGQSLQKEQYPFEWSFYKLKADEDAMLRIKLQASDGTIKEQEWKFEGARLK</sequence>
<dbReference type="InterPro" id="IPR008928">
    <property type="entry name" value="6-hairpin_glycosidase_sf"/>
</dbReference>
<dbReference type="Gene3D" id="2.60.120.260">
    <property type="entry name" value="Galactose-binding domain-like"/>
    <property type="match status" value="1"/>
</dbReference>
<comment type="caution">
    <text evidence="2">The sequence shown here is derived from an EMBL/GenBank/DDBJ whole genome shotgun (WGS) entry which is preliminary data.</text>
</comment>
<reference evidence="2 3" key="1">
    <citation type="submission" date="2019-01" db="EMBL/GenBank/DDBJ databases">
        <title>Filimonas sp. strain TTM-71.</title>
        <authorList>
            <person name="Chen W.-M."/>
        </authorList>
    </citation>
    <scope>NUCLEOTIDE SEQUENCE [LARGE SCALE GENOMIC DNA]</scope>
    <source>
        <strain evidence="2 3">TTM-71</strain>
    </source>
</reference>
<evidence type="ECO:0000313" key="3">
    <source>
        <dbReference type="Proteomes" id="UP000290545"/>
    </source>
</evidence>
<accession>A0A4Q1DDK9</accession>
<dbReference type="OrthoDB" id="3796513at2"/>
<feature type="chain" id="PRO_5020926068" evidence="1">
    <location>
        <begin position="19"/>
        <end position="1140"/>
    </location>
</feature>
<evidence type="ECO:0000313" key="2">
    <source>
        <dbReference type="EMBL" id="RXK86965.1"/>
    </source>
</evidence>
<evidence type="ECO:0000256" key="1">
    <source>
        <dbReference type="SAM" id="SignalP"/>
    </source>
</evidence>
<dbReference type="AlphaFoldDB" id="A0A4Q1DDK9"/>
<keyword evidence="1" id="KW-0732">Signal</keyword>
<dbReference type="RefSeq" id="WP_129002714.1">
    <property type="nucleotide sequence ID" value="NZ_SDHZ01000001.1"/>
</dbReference>
<dbReference type="GO" id="GO:0005975">
    <property type="term" value="P:carbohydrate metabolic process"/>
    <property type="evidence" value="ECO:0007669"/>
    <property type="project" value="InterPro"/>
</dbReference>
<feature type="signal peptide" evidence="1">
    <location>
        <begin position="1"/>
        <end position="18"/>
    </location>
</feature>
<organism evidence="2 3">
    <name type="scientific">Filimonas effusa</name>
    <dbReference type="NCBI Taxonomy" id="2508721"/>
    <lineage>
        <taxon>Bacteria</taxon>
        <taxon>Pseudomonadati</taxon>
        <taxon>Bacteroidota</taxon>
        <taxon>Chitinophagia</taxon>
        <taxon>Chitinophagales</taxon>
        <taxon>Chitinophagaceae</taxon>
        <taxon>Filimonas</taxon>
    </lineage>
</organism>
<gene>
    <name evidence="2" type="ORF">ESB13_09320</name>
</gene>
<name>A0A4Q1DDK9_9BACT</name>
<protein>
    <submittedName>
        <fullName evidence="2">Uncharacterized protein</fullName>
    </submittedName>
</protein>
<dbReference type="SUPFAM" id="SSF48208">
    <property type="entry name" value="Six-hairpin glycosidases"/>
    <property type="match status" value="1"/>
</dbReference>
<dbReference type="EMBL" id="SDHZ01000001">
    <property type="protein sequence ID" value="RXK86965.1"/>
    <property type="molecule type" value="Genomic_DNA"/>
</dbReference>
<proteinExistence type="predicted"/>
<keyword evidence="3" id="KW-1185">Reference proteome</keyword>